<dbReference type="InterPro" id="IPR001878">
    <property type="entry name" value="Znf_CCHC"/>
</dbReference>
<reference evidence="9 10" key="1">
    <citation type="journal article" date="2009" name="PLoS Genet.">
        <title>Genomic analysis of the basal lineage fungus Rhizopus oryzae reveals a whole-genome duplication.</title>
        <authorList>
            <person name="Ma L.-J."/>
            <person name="Ibrahim A.S."/>
            <person name="Skory C."/>
            <person name="Grabherr M.G."/>
            <person name="Burger G."/>
            <person name="Butler M."/>
            <person name="Elias M."/>
            <person name="Idnurm A."/>
            <person name="Lang B.F."/>
            <person name="Sone T."/>
            <person name="Abe A."/>
            <person name="Calvo S.E."/>
            <person name="Corrochano L.M."/>
            <person name="Engels R."/>
            <person name="Fu J."/>
            <person name="Hansberg W."/>
            <person name="Kim J.-M."/>
            <person name="Kodira C.D."/>
            <person name="Koehrsen M.J."/>
            <person name="Liu B."/>
            <person name="Miranda-Saavedra D."/>
            <person name="O'Leary S."/>
            <person name="Ortiz-Castellanos L."/>
            <person name="Poulter R."/>
            <person name="Rodriguez-Romero J."/>
            <person name="Ruiz-Herrera J."/>
            <person name="Shen Y.-Q."/>
            <person name="Zeng Q."/>
            <person name="Galagan J."/>
            <person name="Birren B.W."/>
            <person name="Cuomo C.A."/>
            <person name="Wickes B.L."/>
        </authorList>
    </citation>
    <scope>NUCLEOTIDE SEQUENCE [LARGE SCALE GENOMIC DNA]</scope>
    <source>
        <strain evidence="10">RA 99-880 / ATCC MYA-4621 / FGSC 9543 / NRRL 43880</strain>
    </source>
</reference>
<dbReference type="GO" id="GO:0008270">
    <property type="term" value="F:zinc ion binding"/>
    <property type="evidence" value="ECO:0007669"/>
    <property type="project" value="UniProtKB-KW"/>
</dbReference>
<keyword evidence="10" id="KW-1185">Reference proteome</keyword>
<dbReference type="GO" id="GO:0003676">
    <property type="term" value="F:nucleic acid binding"/>
    <property type="evidence" value="ECO:0007669"/>
    <property type="project" value="InterPro"/>
</dbReference>
<dbReference type="Gene3D" id="2.40.70.10">
    <property type="entry name" value="Acid Proteases"/>
    <property type="match status" value="1"/>
</dbReference>
<dbReference type="InParanoid" id="I1BL06"/>
<dbReference type="eggNOG" id="KOG0017">
    <property type="taxonomic scope" value="Eukaryota"/>
</dbReference>
<dbReference type="SUPFAM" id="SSF56672">
    <property type="entry name" value="DNA/RNA polymerases"/>
    <property type="match status" value="1"/>
</dbReference>
<dbReference type="OMA" id="ATHTNSD"/>
<dbReference type="VEuPathDB" id="FungiDB:RO3G_01590"/>
<evidence type="ECO:0000256" key="6">
    <source>
        <dbReference type="PROSITE-ProRule" id="PRU00047"/>
    </source>
</evidence>
<feature type="region of interest" description="Disordered" evidence="7">
    <location>
        <begin position="297"/>
        <end position="316"/>
    </location>
</feature>
<keyword evidence="1" id="KW-0808">Transferase</keyword>
<keyword evidence="3" id="KW-0540">Nuclease</keyword>
<evidence type="ECO:0000259" key="8">
    <source>
        <dbReference type="PROSITE" id="PS50158"/>
    </source>
</evidence>
<dbReference type="InterPro" id="IPR043128">
    <property type="entry name" value="Rev_trsase/Diguanyl_cyclase"/>
</dbReference>
<dbReference type="Gene3D" id="3.30.70.270">
    <property type="match status" value="1"/>
</dbReference>
<dbReference type="CDD" id="cd00303">
    <property type="entry name" value="retropepsin_like"/>
    <property type="match status" value="1"/>
</dbReference>
<dbReference type="Pfam" id="PF00078">
    <property type="entry name" value="RVT_1"/>
    <property type="match status" value="1"/>
</dbReference>
<dbReference type="GO" id="GO:0004519">
    <property type="term" value="F:endonuclease activity"/>
    <property type="evidence" value="ECO:0007669"/>
    <property type="project" value="UniProtKB-KW"/>
</dbReference>
<dbReference type="InterPro" id="IPR000477">
    <property type="entry name" value="RT_dom"/>
</dbReference>
<dbReference type="OrthoDB" id="2216358at2759"/>
<dbReference type="GeneID" id="93608562"/>
<dbReference type="PROSITE" id="PS00141">
    <property type="entry name" value="ASP_PROTEASE"/>
    <property type="match status" value="1"/>
</dbReference>
<evidence type="ECO:0000256" key="2">
    <source>
        <dbReference type="ARBA" id="ARBA00022695"/>
    </source>
</evidence>
<dbReference type="PROSITE" id="PS50158">
    <property type="entry name" value="ZF_CCHC"/>
    <property type="match status" value="1"/>
</dbReference>
<feature type="region of interest" description="Disordered" evidence="7">
    <location>
        <begin position="239"/>
        <end position="264"/>
    </location>
</feature>
<evidence type="ECO:0000256" key="7">
    <source>
        <dbReference type="SAM" id="MobiDB-lite"/>
    </source>
</evidence>
<keyword evidence="4" id="KW-0064">Aspartyl protease</keyword>
<feature type="compositionally biased region" description="Basic residues" evidence="7">
    <location>
        <begin position="239"/>
        <end position="253"/>
    </location>
</feature>
<evidence type="ECO:0000256" key="4">
    <source>
        <dbReference type="ARBA" id="ARBA00022750"/>
    </source>
</evidence>
<keyword evidence="4" id="KW-0645">Protease</keyword>
<gene>
    <name evidence="9" type="ORF">RO3G_01590</name>
</gene>
<evidence type="ECO:0000256" key="5">
    <source>
        <dbReference type="ARBA" id="ARBA00022759"/>
    </source>
</evidence>
<dbReference type="RefSeq" id="XP_067512282.1">
    <property type="nucleotide sequence ID" value="XM_067656181.1"/>
</dbReference>
<feature type="domain" description="CCHC-type" evidence="8">
    <location>
        <begin position="272"/>
        <end position="285"/>
    </location>
</feature>
<keyword evidence="6" id="KW-0479">Metal-binding</keyword>
<dbReference type="SUPFAM" id="SSF50630">
    <property type="entry name" value="Acid proteases"/>
    <property type="match status" value="1"/>
</dbReference>
<dbReference type="EMBL" id="CH476732">
    <property type="protein sequence ID" value="EIE76886.1"/>
    <property type="molecule type" value="Genomic_DNA"/>
</dbReference>
<dbReference type="CDD" id="cd01647">
    <property type="entry name" value="RT_LTR"/>
    <property type="match status" value="1"/>
</dbReference>
<dbReference type="Proteomes" id="UP000009138">
    <property type="component" value="Unassembled WGS sequence"/>
</dbReference>
<dbReference type="InterPro" id="IPR050951">
    <property type="entry name" value="Retrovirus_Pol_polyprotein"/>
</dbReference>
<dbReference type="Pfam" id="PF13650">
    <property type="entry name" value="Asp_protease_2"/>
    <property type="match status" value="1"/>
</dbReference>
<dbReference type="InterPro" id="IPR001969">
    <property type="entry name" value="Aspartic_peptidase_AS"/>
</dbReference>
<keyword evidence="5" id="KW-0378">Hydrolase</keyword>
<name>I1BL06_RHIO9</name>
<dbReference type="PANTHER" id="PTHR37984">
    <property type="entry name" value="PROTEIN CBG26694"/>
    <property type="match status" value="1"/>
</dbReference>
<dbReference type="STRING" id="246409.I1BL06"/>
<feature type="compositionally biased region" description="Basic and acidic residues" evidence="7">
    <location>
        <begin position="612"/>
        <end position="621"/>
    </location>
</feature>
<keyword evidence="5" id="KW-0255">Endonuclease</keyword>
<feature type="compositionally biased region" description="Low complexity" evidence="7">
    <location>
        <begin position="306"/>
        <end position="316"/>
    </location>
</feature>
<proteinExistence type="predicted"/>
<protein>
    <recommendedName>
        <fullName evidence="8">CCHC-type domain-containing protein</fullName>
    </recommendedName>
</protein>
<keyword evidence="6" id="KW-0862">Zinc</keyword>
<dbReference type="GO" id="GO:0004190">
    <property type="term" value="F:aspartic-type endopeptidase activity"/>
    <property type="evidence" value="ECO:0007669"/>
    <property type="project" value="UniProtKB-KW"/>
</dbReference>
<dbReference type="AlphaFoldDB" id="I1BL06"/>
<feature type="region of interest" description="Disordered" evidence="7">
    <location>
        <begin position="602"/>
        <end position="628"/>
    </location>
</feature>
<evidence type="ECO:0000256" key="1">
    <source>
        <dbReference type="ARBA" id="ARBA00022679"/>
    </source>
</evidence>
<organism evidence="9 10">
    <name type="scientific">Rhizopus delemar (strain RA 99-880 / ATCC MYA-4621 / FGSC 9543 / NRRL 43880)</name>
    <name type="common">Mucormycosis agent</name>
    <name type="synonym">Rhizopus arrhizus var. delemar</name>
    <dbReference type="NCBI Taxonomy" id="246409"/>
    <lineage>
        <taxon>Eukaryota</taxon>
        <taxon>Fungi</taxon>
        <taxon>Fungi incertae sedis</taxon>
        <taxon>Mucoromycota</taxon>
        <taxon>Mucoromycotina</taxon>
        <taxon>Mucoromycetes</taxon>
        <taxon>Mucorales</taxon>
        <taxon>Mucorineae</taxon>
        <taxon>Rhizopodaceae</taxon>
        <taxon>Rhizopus</taxon>
    </lineage>
</organism>
<dbReference type="InterPro" id="IPR043502">
    <property type="entry name" value="DNA/RNA_pol_sf"/>
</dbReference>
<evidence type="ECO:0000313" key="9">
    <source>
        <dbReference type="EMBL" id="EIE76886.1"/>
    </source>
</evidence>
<dbReference type="Gene3D" id="3.10.10.10">
    <property type="entry name" value="HIV Type 1 Reverse Transcriptase, subunit A, domain 1"/>
    <property type="match status" value="1"/>
</dbReference>
<dbReference type="InterPro" id="IPR021109">
    <property type="entry name" value="Peptidase_aspartic_dom_sf"/>
</dbReference>
<evidence type="ECO:0000313" key="10">
    <source>
        <dbReference type="Proteomes" id="UP000009138"/>
    </source>
</evidence>
<evidence type="ECO:0000256" key="3">
    <source>
        <dbReference type="ARBA" id="ARBA00022722"/>
    </source>
</evidence>
<accession>I1BL06</accession>
<sequence>MPRQTSQDSIHALTEDNVQLRSTLRSLLAENRANATLLIQPYKKGQNIETWLRQFEVAASSVGLNGVSRGIQVLKYLPDEASAWLMRTVDLTHWPTIVEKLASVYGVDPHVQKTICRRKLETLKQGTRRVAEYRMLFETVVADFPQGHELPDSVLRHIFFSNLRDELKTALLGIVAPEDTWKTLAVAAATRESALFLGNDHLLFEAPPMVAQPPFPMAPPASDLNGPTPMELDAFTQHRPTKKGDRHQHRPVRQKPSSDPMRRWARPGVPICGHCGAEGHLTKRCFKKSTRQAVQVLQEQPNQEASPDYPSSEPSSDDVICSLTYMTKPSVAYRGPRLSCRLLDTTVQALVDTGASISAIDSRLVAQLGLEPDKKASVNFTTADNRNTSSLGTVNVNAVLGELPVYLRCHVIENLSYPIIIGYSDLATLKAIIDTANNTISFPGSNDRYSTEEIPCRAAENLRLPGHHHAHLQVRGTPQALAFVSTPGNLAAEKLLSAAAGIVRFDAAGAATIKMANLSTNINFINKGQQIAFLEYLPSSPTVFEVSTVKHDQDHQEMETPSISSPAPLMDFSTSISSSLPDPEKSQLTNLLSEFGDCFKSKPTTVTPRTQHHIDTGDHKPLSQPPHRASAAENDVISKLIDDMLQQGIIQPSNAPWSSPVVLVKKKDGTAPFCIDYRRLNNVTTRDVYPLPRIDDTLHSLGNAKYFSTLDLTSSYWQIQLDQSNKPKSAFVCRRGLFEFVRMPLRNNH</sequence>
<dbReference type="GO" id="GO:0006508">
    <property type="term" value="P:proteolysis"/>
    <property type="evidence" value="ECO:0007669"/>
    <property type="project" value="InterPro"/>
</dbReference>
<keyword evidence="2" id="KW-0548">Nucleotidyltransferase</keyword>
<dbReference type="PANTHER" id="PTHR37984:SF5">
    <property type="entry name" value="PROTEIN NYNRIN-LIKE"/>
    <property type="match status" value="1"/>
</dbReference>
<keyword evidence="6" id="KW-0863">Zinc-finger</keyword>
<dbReference type="GO" id="GO:0016779">
    <property type="term" value="F:nucleotidyltransferase activity"/>
    <property type="evidence" value="ECO:0007669"/>
    <property type="project" value="UniProtKB-KW"/>
</dbReference>